<keyword evidence="2" id="KW-0963">Cytoplasm</keyword>
<name>A0A914CRG2_9BILA</name>
<evidence type="ECO:0000313" key="9">
    <source>
        <dbReference type="WBParaSite" id="ACRNAN_scaffold13648.g19699.t1"/>
    </source>
</evidence>
<keyword evidence="3" id="KW-0970">Cilium biogenesis/degradation</keyword>
<dbReference type="Pfam" id="PF07162">
    <property type="entry name" value="B9-C2"/>
    <property type="match status" value="1"/>
</dbReference>
<dbReference type="GO" id="GO:0036038">
    <property type="term" value="C:MKS complex"/>
    <property type="evidence" value="ECO:0007669"/>
    <property type="project" value="TreeGrafter"/>
</dbReference>
<reference evidence="9" key="1">
    <citation type="submission" date="2022-11" db="UniProtKB">
        <authorList>
            <consortium name="WormBaseParasite"/>
        </authorList>
    </citation>
    <scope>IDENTIFICATION</scope>
</reference>
<dbReference type="WBParaSite" id="ACRNAN_scaffold13648.g19699.t1">
    <property type="protein sequence ID" value="ACRNAN_scaffold13648.g19699.t1"/>
    <property type="gene ID" value="ACRNAN_scaffold13648.g19699"/>
</dbReference>
<evidence type="ECO:0000256" key="1">
    <source>
        <dbReference type="ARBA" id="ARBA00004120"/>
    </source>
</evidence>
<sequence length="272" mass="30504">MAGRENQPKSVFLLLITGEIEFAELPTIDNLYCKYFYVYGSDWRQISGLEEGISPTSQKGKSSQKIVLNTPLEATFSSTNPFRWPQIVVCCYGHDSFGNDVIRGYGAAYLPTVSGRAKRSIAIFVPEASTAMHKILGFFTGRRAEFVDPRIVSMSEGRDVTRVRTQGHVTISFNTVLKDLKKFGYDTKPHSIAKPSEFPLSNFQDSVERMSPPPSIQPTTSTQAIVERTIPVVETTTDVESQENPVQRIQVETNQSDDQIIEEIQEDLRDDI</sequence>
<evidence type="ECO:0000256" key="4">
    <source>
        <dbReference type="ARBA" id="ARBA00023212"/>
    </source>
</evidence>
<dbReference type="InterPro" id="IPR010796">
    <property type="entry name" value="C2_B9-type_dom"/>
</dbReference>
<protein>
    <recommendedName>
        <fullName evidence="7">B9 domain-containing protein 1</fullName>
    </recommendedName>
</protein>
<dbReference type="Proteomes" id="UP000887540">
    <property type="component" value="Unplaced"/>
</dbReference>
<dbReference type="PANTHER" id="PTHR12968">
    <property type="entry name" value="B9 DOMAIN-CONTAINING"/>
    <property type="match status" value="1"/>
</dbReference>
<evidence type="ECO:0000256" key="5">
    <source>
        <dbReference type="ARBA" id="ARBA00023273"/>
    </source>
</evidence>
<evidence type="ECO:0000256" key="7">
    <source>
        <dbReference type="ARBA" id="ARBA00039274"/>
    </source>
</evidence>
<evidence type="ECO:0000256" key="3">
    <source>
        <dbReference type="ARBA" id="ARBA00022794"/>
    </source>
</evidence>
<comment type="subcellular location">
    <subcellularLocation>
        <location evidence="1">Cytoplasm</location>
        <location evidence="1">Cytoskeleton</location>
        <location evidence="1">Cilium basal body</location>
    </subcellularLocation>
</comment>
<dbReference type="PROSITE" id="PS51381">
    <property type="entry name" value="C2_B9"/>
    <property type="match status" value="1"/>
</dbReference>
<evidence type="ECO:0000313" key="8">
    <source>
        <dbReference type="Proteomes" id="UP000887540"/>
    </source>
</evidence>
<accession>A0A914CRG2</accession>
<proteinExistence type="inferred from homology"/>
<keyword evidence="4" id="KW-0206">Cytoskeleton</keyword>
<organism evidence="8 9">
    <name type="scientific">Acrobeloides nanus</name>
    <dbReference type="NCBI Taxonomy" id="290746"/>
    <lineage>
        <taxon>Eukaryota</taxon>
        <taxon>Metazoa</taxon>
        <taxon>Ecdysozoa</taxon>
        <taxon>Nematoda</taxon>
        <taxon>Chromadorea</taxon>
        <taxon>Rhabditida</taxon>
        <taxon>Tylenchina</taxon>
        <taxon>Cephalobomorpha</taxon>
        <taxon>Cephaloboidea</taxon>
        <taxon>Cephalobidae</taxon>
        <taxon>Acrobeloides</taxon>
    </lineage>
</organism>
<keyword evidence="8" id="KW-1185">Reference proteome</keyword>
<dbReference type="GO" id="GO:0060271">
    <property type="term" value="P:cilium assembly"/>
    <property type="evidence" value="ECO:0007669"/>
    <property type="project" value="TreeGrafter"/>
</dbReference>
<dbReference type="AlphaFoldDB" id="A0A914CRG2"/>
<evidence type="ECO:0000256" key="2">
    <source>
        <dbReference type="ARBA" id="ARBA00022490"/>
    </source>
</evidence>
<keyword evidence="5" id="KW-0966">Cell projection</keyword>
<evidence type="ECO:0000256" key="6">
    <source>
        <dbReference type="ARBA" id="ARBA00038411"/>
    </source>
</evidence>
<comment type="similarity">
    <text evidence="6">Belongs to the B9D family.</text>
</comment>
<dbReference type="PANTHER" id="PTHR12968:SF1">
    <property type="entry name" value="B9 DOMAIN-CONTAINING PROTEIN 1"/>
    <property type="match status" value="1"/>
</dbReference>